<keyword evidence="8 10" id="KW-0030">Aminoacyl-tRNA synthetase</keyword>
<evidence type="ECO:0000256" key="10">
    <source>
        <dbReference type="RuleBase" id="RU363039"/>
    </source>
</evidence>
<sequence length="481" mass="55189">MAKNYYITTTAPYVNAAPHVGFAAEIIRADVLARHHRLTGEEVFFNTGTDEHGKKIYEKAREENKNPQEYVDEYAAKFDKLKDFLNLSYNSFWRTTNPAHIQAAQEMWRRVDKAGYIKKGIYKAKYCVGCELEKQDSELVGGKCPLHPKKEIELLEEENYFFLFSKLAKKLSDLYRKYPDFVVPKYRQKEIEKFVSTGLADFSISRLAEKMPWGIPVPDDSQQVMYVWFDALTYYISALGWSKDQTKFEEFWGTIDAPKAIQLAGKDNLRQQTAMWQAMLLAAGLPTSRQIFVGGFITSGGQKMSKSLGNVINPLTYAEKYGADALRYYLLAKISPFDDSDMTKEKFEQVYQADLANGLGNLVARVAAMADVADVRFQMIDISMSEEVARALEQYKFDEAMGIIWNQIKKADTLISERRVWELKGEEKKKILTELVLTIRQIGVDLQPFLPEAAEKILDQFGKERIEKMTPLFPRLMSNEL</sequence>
<dbReference type="Pfam" id="PF09334">
    <property type="entry name" value="tRNA-synt_1g"/>
    <property type="match status" value="2"/>
</dbReference>
<dbReference type="InterPro" id="IPR009080">
    <property type="entry name" value="tRNAsynth_Ia_anticodon-bd"/>
</dbReference>
<gene>
    <name evidence="12" type="ORF">A2228_00590</name>
</gene>
<dbReference type="InterPro" id="IPR014729">
    <property type="entry name" value="Rossmann-like_a/b/a_fold"/>
</dbReference>
<evidence type="ECO:0000256" key="9">
    <source>
        <dbReference type="ARBA" id="ARBA00030904"/>
    </source>
</evidence>
<dbReference type="NCBIfam" id="TIGR00398">
    <property type="entry name" value="metG"/>
    <property type="match status" value="1"/>
</dbReference>
<comment type="function">
    <text evidence="1">Is required not only for elongation of protein synthesis but also for the initiation of all mRNA translation through initiator tRNA(fMet) aminoacylation.</text>
</comment>
<evidence type="ECO:0000256" key="5">
    <source>
        <dbReference type="ARBA" id="ARBA00022741"/>
    </source>
</evidence>
<dbReference type="PRINTS" id="PR01041">
    <property type="entry name" value="TRNASYNTHMET"/>
</dbReference>
<evidence type="ECO:0000256" key="2">
    <source>
        <dbReference type="ARBA" id="ARBA00012838"/>
    </source>
</evidence>
<keyword evidence="7 10" id="KW-0648">Protein biosynthesis</keyword>
<dbReference type="Proteomes" id="UP000176191">
    <property type="component" value="Unassembled WGS sequence"/>
</dbReference>
<name>A0A1F5F7N4_9BACT</name>
<organism evidence="12 13">
    <name type="scientific">Candidatus Collierbacteria bacterium RIFOXYA2_FULL_46_10</name>
    <dbReference type="NCBI Taxonomy" id="1817726"/>
    <lineage>
        <taxon>Bacteria</taxon>
        <taxon>Candidatus Collieribacteriota</taxon>
    </lineage>
</organism>
<protein>
    <recommendedName>
        <fullName evidence="3">Methionine--tRNA ligase</fullName>
        <ecNumber evidence="2">6.1.1.10</ecNumber>
    </recommendedName>
    <alternativeName>
        <fullName evidence="9">Methionyl-tRNA synthetase</fullName>
    </alternativeName>
</protein>
<dbReference type="PANTHER" id="PTHR43326">
    <property type="entry name" value="METHIONYL-TRNA SYNTHETASE"/>
    <property type="match status" value="1"/>
</dbReference>
<proteinExistence type="inferred from homology"/>
<evidence type="ECO:0000256" key="7">
    <source>
        <dbReference type="ARBA" id="ARBA00022917"/>
    </source>
</evidence>
<dbReference type="Gene3D" id="3.40.50.620">
    <property type="entry name" value="HUPs"/>
    <property type="match status" value="1"/>
</dbReference>
<dbReference type="EMBL" id="MFAK01000007">
    <property type="protein sequence ID" value="OGD75374.1"/>
    <property type="molecule type" value="Genomic_DNA"/>
</dbReference>
<dbReference type="Gene3D" id="1.10.730.10">
    <property type="entry name" value="Isoleucyl-tRNA Synthetase, Domain 1"/>
    <property type="match status" value="1"/>
</dbReference>
<evidence type="ECO:0000313" key="12">
    <source>
        <dbReference type="EMBL" id="OGD75374.1"/>
    </source>
</evidence>
<accession>A0A1F5F7N4</accession>
<dbReference type="EC" id="6.1.1.10" evidence="2"/>
<comment type="similarity">
    <text evidence="10">Belongs to the class-I aminoacyl-tRNA synthetase family.</text>
</comment>
<dbReference type="InterPro" id="IPR014758">
    <property type="entry name" value="Met-tRNA_synth"/>
</dbReference>
<dbReference type="InterPro" id="IPR023457">
    <property type="entry name" value="Met-tRNA_synth_2"/>
</dbReference>
<dbReference type="PANTHER" id="PTHR43326:SF1">
    <property type="entry name" value="METHIONINE--TRNA LIGASE, MITOCHONDRIAL"/>
    <property type="match status" value="1"/>
</dbReference>
<evidence type="ECO:0000256" key="3">
    <source>
        <dbReference type="ARBA" id="ARBA00018753"/>
    </source>
</evidence>
<keyword evidence="6 10" id="KW-0067">ATP-binding</keyword>
<dbReference type="GO" id="GO:0005524">
    <property type="term" value="F:ATP binding"/>
    <property type="evidence" value="ECO:0007669"/>
    <property type="project" value="UniProtKB-KW"/>
</dbReference>
<keyword evidence="4 10" id="KW-0436">Ligase</keyword>
<dbReference type="Gene3D" id="2.170.220.10">
    <property type="match status" value="1"/>
</dbReference>
<dbReference type="GO" id="GO:0006431">
    <property type="term" value="P:methionyl-tRNA aminoacylation"/>
    <property type="evidence" value="ECO:0007669"/>
    <property type="project" value="InterPro"/>
</dbReference>
<dbReference type="AlphaFoldDB" id="A0A1F5F7N4"/>
<dbReference type="InterPro" id="IPR033911">
    <property type="entry name" value="MetRS_core"/>
</dbReference>
<evidence type="ECO:0000256" key="8">
    <source>
        <dbReference type="ARBA" id="ARBA00023146"/>
    </source>
</evidence>
<dbReference type="GO" id="GO:0004825">
    <property type="term" value="F:methionine-tRNA ligase activity"/>
    <property type="evidence" value="ECO:0007669"/>
    <property type="project" value="UniProtKB-EC"/>
</dbReference>
<evidence type="ECO:0000256" key="6">
    <source>
        <dbReference type="ARBA" id="ARBA00022840"/>
    </source>
</evidence>
<feature type="domain" description="Methionyl/Leucyl tRNA synthetase" evidence="11">
    <location>
        <begin position="153"/>
        <end position="366"/>
    </location>
</feature>
<dbReference type="InterPro" id="IPR015413">
    <property type="entry name" value="Methionyl/Leucyl_tRNA_Synth"/>
</dbReference>
<dbReference type="CDD" id="cd00814">
    <property type="entry name" value="MetRS_core"/>
    <property type="match status" value="1"/>
</dbReference>
<comment type="caution">
    <text evidence="12">The sequence shown here is derived from an EMBL/GenBank/DDBJ whole genome shotgun (WGS) entry which is preliminary data.</text>
</comment>
<feature type="domain" description="Methionyl/Leucyl tRNA synthetase" evidence="11">
    <location>
        <begin position="5"/>
        <end position="146"/>
    </location>
</feature>
<keyword evidence="5 10" id="KW-0547">Nucleotide-binding</keyword>
<evidence type="ECO:0000313" key="13">
    <source>
        <dbReference type="Proteomes" id="UP000176191"/>
    </source>
</evidence>
<dbReference type="SUPFAM" id="SSF52374">
    <property type="entry name" value="Nucleotidylyl transferase"/>
    <property type="match status" value="1"/>
</dbReference>
<dbReference type="SUPFAM" id="SSF47323">
    <property type="entry name" value="Anticodon-binding domain of a subclass of class I aminoacyl-tRNA synthetases"/>
    <property type="match status" value="1"/>
</dbReference>
<evidence type="ECO:0000256" key="1">
    <source>
        <dbReference type="ARBA" id="ARBA00003314"/>
    </source>
</evidence>
<evidence type="ECO:0000256" key="4">
    <source>
        <dbReference type="ARBA" id="ARBA00022598"/>
    </source>
</evidence>
<reference evidence="12 13" key="1">
    <citation type="journal article" date="2016" name="Nat. Commun.">
        <title>Thousands of microbial genomes shed light on interconnected biogeochemical processes in an aquifer system.</title>
        <authorList>
            <person name="Anantharaman K."/>
            <person name="Brown C.T."/>
            <person name="Hug L.A."/>
            <person name="Sharon I."/>
            <person name="Castelle C.J."/>
            <person name="Probst A.J."/>
            <person name="Thomas B.C."/>
            <person name="Singh A."/>
            <person name="Wilkins M.J."/>
            <person name="Karaoz U."/>
            <person name="Brodie E.L."/>
            <person name="Williams K.H."/>
            <person name="Hubbard S.S."/>
            <person name="Banfield J.F."/>
        </authorList>
    </citation>
    <scope>NUCLEOTIDE SEQUENCE [LARGE SCALE GENOMIC DNA]</scope>
</reference>
<evidence type="ECO:0000259" key="11">
    <source>
        <dbReference type="Pfam" id="PF09334"/>
    </source>
</evidence>